<dbReference type="AlphaFoldDB" id="A0A1C2I7K0"/>
<protein>
    <recommendedName>
        <fullName evidence="1">HNH nuclease domain-containing protein</fullName>
    </recommendedName>
</protein>
<dbReference type="RefSeq" id="WP_024894674.1">
    <property type="nucleotide sequence ID" value="NZ_LWRZ01000289.1"/>
</dbReference>
<dbReference type="InterPro" id="IPR003615">
    <property type="entry name" value="HNH_nuc"/>
</dbReference>
<feature type="domain" description="HNH nuclease" evidence="1">
    <location>
        <begin position="50"/>
        <end position="87"/>
    </location>
</feature>
<evidence type="ECO:0000313" key="3">
    <source>
        <dbReference type="Proteomes" id="UP000094893"/>
    </source>
</evidence>
<dbReference type="Pfam" id="PF13392">
    <property type="entry name" value="HNH_3"/>
    <property type="match status" value="1"/>
</dbReference>
<dbReference type="SUPFAM" id="SSF54171">
    <property type="entry name" value="DNA-binding domain"/>
    <property type="match status" value="1"/>
</dbReference>
<reference evidence="2 3" key="1">
    <citation type="journal article" date="2016" name="Int. J. Mol. Sci.">
        <title>Comparative genomics of the extreme acidophile Acidithiobacillus thiooxidans reveals intraspecific divergence and niche adaptation.</title>
        <authorList>
            <person name="Zhang X."/>
            <person name="Feng X."/>
            <person name="Tao J."/>
            <person name="Ma L."/>
            <person name="Xiao Y."/>
            <person name="Liang Y."/>
            <person name="Liu X."/>
            <person name="Yin H."/>
        </authorList>
    </citation>
    <scope>NUCLEOTIDE SEQUENCE [LARGE SCALE GENOMIC DNA]</scope>
    <source>
        <strain evidence="2 3">A02</strain>
    </source>
</reference>
<dbReference type="InterPro" id="IPR016177">
    <property type="entry name" value="DNA-bd_dom_sf"/>
</dbReference>
<dbReference type="InterPro" id="IPR044925">
    <property type="entry name" value="His-Me_finger_sf"/>
</dbReference>
<organism evidence="2 3">
    <name type="scientific">Acidithiobacillus thiooxidans</name>
    <name type="common">Thiobacillus thiooxidans</name>
    <dbReference type="NCBI Taxonomy" id="930"/>
    <lineage>
        <taxon>Bacteria</taxon>
        <taxon>Pseudomonadati</taxon>
        <taxon>Pseudomonadota</taxon>
        <taxon>Acidithiobacillia</taxon>
        <taxon>Acidithiobacillales</taxon>
        <taxon>Acidithiobacillaceae</taxon>
        <taxon>Acidithiobacillus</taxon>
    </lineage>
</organism>
<accession>A0A1C2I7K0</accession>
<proteinExistence type="predicted"/>
<sequence>MTQGFVALVDDEDFELVSGHRWHADKDHRNIYAITTVRKTDGRRTTIMMHRLIMGMMVGIAVDHIDGNGLNNSKANLRIATTSENAMNRRPRKDSISGLKGVSWCKASRSWQASIAVDKKRIHLGFYYTAIDAHAAYCAASVRYHGEFGRTA</sequence>
<dbReference type="GO" id="GO:0003677">
    <property type="term" value="F:DNA binding"/>
    <property type="evidence" value="ECO:0007669"/>
    <property type="project" value="InterPro"/>
</dbReference>
<dbReference type="Gene3D" id="3.30.730.10">
    <property type="entry name" value="AP2/ERF domain"/>
    <property type="match status" value="1"/>
</dbReference>
<dbReference type="Proteomes" id="UP000094893">
    <property type="component" value="Unassembled WGS sequence"/>
</dbReference>
<gene>
    <name evidence="2" type="ORF">A6P07_10890</name>
</gene>
<dbReference type="SUPFAM" id="SSF54060">
    <property type="entry name" value="His-Me finger endonucleases"/>
    <property type="match status" value="1"/>
</dbReference>
<dbReference type="GO" id="GO:0003700">
    <property type="term" value="F:DNA-binding transcription factor activity"/>
    <property type="evidence" value="ECO:0007669"/>
    <property type="project" value="InterPro"/>
</dbReference>
<name>A0A1C2I7K0_ACITH</name>
<dbReference type="EMBL" id="LWSA01000152">
    <property type="protein sequence ID" value="OCX71986.1"/>
    <property type="molecule type" value="Genomic_DNA"/>
</dbReference>
<dbReference type="Gene3D" id="3.90.75.20">
    <property type="match status" value="1"/>
</dbReference>
<comment type="caution">
    <text evidence="2">The sequence shown here is derived from an EMBL/GenBank/DDBJ whole genome shotgun (WGS) entry which is preliminary data.</text>
</comment>
<evidence type="ECO:0000259" key="1">
    <source>
        <dbReference type="Pfam" id="PF13392"/>
    </source>
</evidence>
<dbReference type="InterPro" id="IPR036955">
    <property type="entry name" value="AP2/ERF_dom_sf"/>
</dbReference>
<evidence type="ECO:0000313" key="2">
    <source>
        <dbReference type="EMBL" id="OCX71986.1"/>
    </source>
</evidence>